<comment type="caution">
    <text evidence="1">The sequence shown here is derived from an EMBL/GenBank/DDBJ whole genome shotgun (WGS) entry which is preliminary data.</text>
</comment>
<accession>X1DHT3</accession>
<sequence length="42" mass="4910">GYSPKKIINFISDLLKIQIENGPILKLFYLSSLDFNYKQLSF</sequence>
<protein>
    <submittedName>
        <fullName evidence="1">Uncharacterized protein</fullName>
    </submittedName>
</protein>
<name>X1DHT3_9ZZZZ</name>
<dbReference type="AlphaFoldDB" id="X1DHT3"/>
<proteinExistence type="predicted"/>
<gene>
    <name evidence="1" type="ORF">S01H4_59366</name>
</gene>
<reference evidence="1" key="1">
    <citation type="journal article" date="2014" name="Front. Microbiol.">
        <title>High frequency of phylogenetically diverse reductive dehalogenase-homologous genes in deep subseafloor sedimentary metagenomes.</title>
        <authorList>
            <person name="Kawai M."/>
            <person name="Futagami T."/>
            <person name="Toyoda A."/>
            <person name="Takaki Y."/>
            <person name="Nishi S."/>
            <person name="Hori S."/>
            <person name="Arai W."/>
            <person name="Tsubouchi T."/>
            <person name="Morono Y."/>
            <person name="Uchiyama I."/>
            <person name="Ito T."/>
            <person name="Fujiyama A."/>
            <person name="Inagaki F."/>
            <person name="Takami H."/>
        </authorList>
    </citation>
    <scope>NUCLEOTIDE SEQUENCE</scope>
    <source>
        <strain evidence="1">Expedition CK06-06</strain>
    </source>
</reference>
<dbReference type="EMBL" id="BART01034804">
    <property type="protein sequence ID" value="GAH07865.1"/>
    <property type="molecule type" value="Genomic_DNA"/>
</dbReference>
<evidence type="ECO:0000313" key="1">
    <source>
        <dbReference type="EMBL" id="GAH07865.1"/>
    </source>
</evidence>
<feature type="non-terminal residue" evidence="1">
    <location>
        <position position="1"/>
    </location>
</feature>
<organism evidence="1">
    <name type="scientific">marine sediment metagenome</name>
    <dbReference type="NCBI Taxonomy" id="412755"/>
    <lineage>
        <taxon>unclassified sequences</taxon>
        <taxon>metagenomes</taxon>
        <taxon>ecological metagenomes</taxon>
    </lineage>
</organism>